<dbReference type="Gene3D" id="1.10.287.130">
    <property type="match status" value="1"/>
</dbReference>
<dbReference type="InterPro" id="IPR011123">
    <property type="entry name" value="Y_Y_Y"/>
</dbReference>
<feature type="coiled-coil region" evidence="3">
    <location>
        <begin position="785"/>
        <end position="819"/>
    </location>
</feature>
<dbReference type="Gene3D" id="3.30.565.10">
    <property type="entry name" value="Histidine kinase-like ATPase, C-terminal domain"/>
    <property type="match status" value="1"/>
</dbReference>
<dbReference type="SMART" id="SM00387">
    <property type="entry name" value="HATPase_c"/>
    <property type="match status" value="1"/>
</dbReference>
<dbReference type="PANTHER" id="PTHR43065:SF42">
    <property type="entry name" value="TWO-COMPONENT SENSOR PPRA"/>
    <property type="match status" value="1"/>
</dbReference>
<evidence type="ECO:0000256" key="1">
    <source>
        <dbReference type="ARBA" id="ARBA00000085"/>
    </source>
</evidence>
<protein>
    <recommendedName>
        <fullName evidence="2">histidine kinase</fullName>
        <ecNumber evidence="2">2.7.13.3</ecNumber>
    </recommendedName>
</protein>
<evidence type="ECO:0000256" key="2">
    <source>
        <dbReference type="ARBA" id="ARBA00012438"/>
    </source>
</evidence>
<evidence type="ECO:0000256" key="3">
    <source>
        <dbReference type="SAM" id="Coils"/>
    </source>
</evidence>
<reference evidence="6 7" key="1">
    <citation type="journal article" date="2014" name="Int. J. Syst. Evol. Microbiol.">
        <title>Complete genome sequence of Corynebacterium casei LMG S-19264T (=DSM 44701T), isolated from a smear-ripened cheese.</title>
        <authorList>
            <consortium name="US DOE Joint Genome Institute (JGI-PGF)"/>
            <person name="Walter F."/>
            <person name="Albersmeier A."/>
            <person name="Kalinowski J."/>
            <person name="Ruckert C."/>
        </authorList>
    </citation>
    <scope>NUCLEOTIDE SEQUENCE [LARGE SCALE GENOMIC DNA]</scope>
    <source>
        <strain evidence="6 7">KCTC 12866</strain>
    </source>
</reference>
<feature type="transmembrane region" description="Helical" evidence="4">
    <location>
        <begin position="745"/>
        <end position="767"/>
    </location>
</feature>
<name>A0A8J3G7Q1_9BACT</name>
<evidence type="ECO:0000259" key="5">
    <source>
        <dbReference type="PROSITE" id="PS50109"/>
    </source>
</evidence>
<dbReference type="EC" id="2.7.13.3" evidence="2"/>
<dbReference type="EMBL" id="BMXF01000001">
    <property type="protein sequence ID" value="GHB57763.1"/>
    <property type="molecule type" value="Genomic_DNA"/>
</dbReference>
<keyword evidence="4" id="KW-0812">Transmembrane</keyword>
<dbReference type="RefSeq" id="WP_189563137.1">
    <property type="nucleotide sequence ID" value="NZ_BMXF01000001.1"/>
</dbReference>
<keyword evidence="7" id="KW-1185">Reference proteome</keyword>
<dbReference type="Gene3D" id="2.60.40.10">
    <property type="entry name" value="Immunoglobulins"/>
    <property type="match status" value="1"/>
</dbReference>
<evidence type="ECO:0000313" key="7">
    <source>
        <dbReference type="Proteomes" id="UP000598271"/>
    </source>
</evidence>
<keyword evidence="4" id="KW-0472">Membrane</keyword>
<dbReference type="InterPro" id="IPR003594">
    <property type="entry name" value="HATPase_dom"/>
</dbReference>
<dbReference type="Gene3D" id="3.30.450.40">
    <property type="match status" value="1"/>
</dbReference>
<dbReference type="Proteomes" id="UP000598271">
    <property type="component" value="Unassembled WGS sequence"/>
</dbReference>
<feature type="domain" description="Histidine kinase" evidence="5">
    <location>
        <begin position="1007"/>
        <end position="1252"/>
    </location>
</feature>
<evidence type="ECO:0000313" key="6">
    <source>
        <dbReference type="EMBL" id="GHB57763.1"/>
    </source>
</evidence>
<dbReference type="SUPFAM" id="SSF63829">
    <property type="entry name" value="Calcium-dependent phosphotriesterase"/>
    <property type="match status" value="1"/>
</dbReference>
<dbReference type="CDD" id="cd00075">
    <property type="entry name" value="HATPase"/>
    <property type="match status" value="1"/>
</dbReference>
<proteinExistence type="predicted"/>
<keyword evidence="4" id="KW-1133">Transmembrane helix</keyword>
<sequence>MPFASLHIAHLFRWILLLSVFALWHPAFSQGDLASREIGNPLAEVHSAKEYNAHGQNFAIVQDKRGMMYFGNFAGVLEYDGTSWRTITTTNYAKVSSLYLDDAGRIFVGANGEFGYLKPDAKGTLHFASLSERLTTPFGEIMSIVGTPAGIYFIGKKDIYLWNKRIVREWHTEDLILSSYFVQGHIYLYQRKRGLGRFDGNKILPVALSPRLPALLDISAMLSFDAQNILVATSNQGLFKISNNLLTRFDAPANAYLGTNQVSTGLRLDDNTFAFATLQGGIALIDRQGRISQIIRGSTFDDTQANSLYQGRGGILWLALNDGLAQVDIPSPMSVFDEAVGIKGAVNHLLRYRGRMYVGTLNGLYFLDGLRANQVNGLNAGCFYLSDASGTLLAATSKGVYRIDGASARPLSQDFALCLHPLNSNPKTVFVGLENGLGILDLARNSYRQVAGIDDQIVGISEDEDGHIWLETLSKGLYRTDARATEWKLYNKENGLKTLLYNKIVNSPEGLIAWNKNGTFRYDAQKDTFIPYNLFQTDSTAANYWKGSVIPDQNGNFWTTRGDEKFVTFYKKNQDGFQPITQPFRAFSDRTFDVIYPDIDSLVWFGGPEGAIRFDLGQPDDYLKSYPALIRKINLKADTLVFDGYRQGDVTMKNAVLNPERMRFAYDLNDISFVFSATSFNAGEELVFKYILENYDDLWSDWTAQNRKEYTNLAPGRYRFRVKAKNIYELESEESVFEFVVAVPWYLMWWAYVLYFVVLTTLLYFLIRWRLRALVKEKDMLESMILERTEEISSQKEELEEQSQELASKNDQLEKIDQIVQSINSEIEFTSLFETVLARLDIIRSMESATALIYDKESNSFRFKAAYGNLSLAQLESLQLTLQQAEERYLNNAVERAEDVYARSDAPFVPLGNALDTLPEPKSLITIVINVEGHVEGFITLENTTRANAFDQKDFDMIRNLKEHLIAAFIKTRILENLEKTLNNLKVAQDELIRQERLASVGQLTRGIVDRILNPLNYINNFSESSNELIEELVELVPENSEHLPEAIADDYFGDMQMLKMNLVKIQEHGNSTTRIVKDMQRLLKEKSTDFLETDLNTFVEGKAKSAYQELRSETRDQETELEIIYDFETPSPKVRVLPTEMGSVIGNIINNAYYSTLERQKVDKKHRPQLRISTETIKNKVVIRLRDNGKGIPKKEMEQMFSPFFTTKPTSKGTGLGLYMSKDIVELHRGLIEIESKEGEYAEVIIMLPVY</sequence>
<dbReference type="Pfam" id="PF02518">
    <property type="entry name" value="HATPase_c"/>
    <property type="match status" value="1"/>
</dbReference>
<dbReference type="PRINTS" id="PR00344">
    <property type="entry name" value="BCTRLSENSOR"/>
</dbReference>
<dbReference type="SUPFAM" id="SSF55781">
    <property type="entry name" value="GAF domain-like"/>
    <property type="match status" value="1"/>
</dbReference>
<dbReference type="PANTHER" id="PTHR43065">
    <property type="entry name" value="SENSOR HISTIDINE KINASE"/>
    <property type="match status" value="1"/>
</dbReference>
<accession>A0A8J3G7Q1</accession>
<evidence type="ECO:0000256" key="4">
    <source>
        <dbReference type="SAM" id="Phobius"/>
    </source>
</evidence>
<dbReference type="Gene3D" id="2.130.10.10">
    <property type="entry name" value="YVTN repeat-like/Quinoprotein amine dehydrogenase"/>
    <property type="match status" value="2"/>
</dbReference>
<dbReference type="PROSITE" id="PS50109">
    <property type="entry name" value="HIS_KIN"/>
    <property type="match status" value="1"/>
</dbReference>
<dbReference type="GO" id="GO:0004673">
    <property type="term" value="F:protein histidine kinase activity"/>
    <property type="evidence" value="ECO:0007669"/>
    <property type="project" value="UniProtKB-EC"/>
</dbReference>
<comment type="caution">
    <text evidence="6">The sequence shown here is derived from an EMBL/GenBank/DDBJ whole genome shotgun (WGS) entry which is preliminary data.</text>
</comment>
<dbReference type="InterPro" id="IPR036890">
    <property type="entry name" value="HATPase_C_sf"/>
</dbReference>
<dbReference type="InterPro" id="IPR013783">
    <property type="entry name" value="Ig-like_fold"/>
</dbReference>
<dbReference type="SUPFAM" id="SSF55874">
    <property type="entry name" value="ATPase domain of HSP90 chaperone/DNA topoisomerase II/histidine kinase"/>
    <property type="match status" value="1"/>
</dbReference>
<organism evidence="6 7">
    <name type="scientific">Persicitalea jodogahamensis</name>
    <dbReference type="NCBI Taxonomy" id="402147"/>
    <lineage>
        <taxon>Bacteria</taxon>
        <taxon>Pseudomonadati</taxon>
        <taxon>Bacteroidota</taxon>
        <taxon>Cytophagia</taxon>
        <taxon>Cytophagales</taxon>
        <taxon>Spirosomataceae</taxon>
        <taxon>Persicitalea</taxon>
    </lineage>
</organism>
<gene>
    <name evidence="6" type="ORF">GCM10007390_08980</name>
</gene>
<keyword evidence="3" id="KW-0175">Coiled coil</keyword>
<dbReference type="InterPro" id="IPR029016">
    <property type="entry name" value="GAF-like_dom_sf"/>
</dbReference>
<dbReference type="InterPro" id="IPR015943">
    <property type="entry name" value="WD40/YVTN_repeat-like_dom_sf"/>
</dbReference>
<feature type="coiled-coil region" evidence="3">
    <location>
        <begin position="971"/>
        <end position="998"/>
    </location>
</feature>
<dbReference type="InterPro" id="IPR004358">
    <property type="entry name" value="Sig_transdc_His_kin-like_C"/>
</dbReference>
<dbReference type="Pfam" id="PF07495">
    <property type="entry name" value="Y_Y_Y"/>
    <property type="match status" value="1"/>
</dbReference>
<dbReference type="AlphaFoldDB" id="A0A8J3G7Q1"/>
<dbReference type="InterPro" id="IPR005467">
    <property type="entry name" value="His_kinase_dom"/>
</dbReference>
<comment type="catalytic activity">
    <reaction evidence="1">
        <text>ATP + protein L-histidine = ADP + protein N-phospho-L-histidine.</text>
        <dbReference type="EC" id="2.7.13.3"/>
    </reaction>
</comment>